<dbReference type="EMBL" id="LXQA010021676">
    <property type="protein sequence ID" value="MCH92016.1"/>
    <property type="molecule type" value="Genomic_DNA"/>
</dbReference>
<evidence type="ECO:0000313" key="2">
    <source>
        <dbReference type="Proteomes" id="UP000265520"/>
    </source>
</evidence>
<accession>A0A392MWU4</accession>
<sequence length="62" mass="7186">MFRYRRFGDFLYIVVKGRFVGFGLPSYVEKSPSLFATPEDNFSPFGSLKQGLRKEKSSSHYI</sequence>
<name>A0A392MWU4_9FABA</name>
<dbReference type="Proteomes" id="UP000265520">
    <property type="component" value="Unassembled WGS sequence"/>
</dbReference>
<feature type="non-terminal residue" evidence="1">
    <location>
        <position position="62"/>
    </location>
</feature>
<organism evidence="1 2">
    <name type="scientific">Trifolium medium</name>
    <dbReference type="NCBI Taxonomy" id="97028"/>
    <lineage>
        <taxon>Eukaryota</taxon>
        <taxon>Viridiplantae</taxon>
        <taxon>Streptophyta</taxon>
        <taxon>Embryophyta</taxon>
        <taxon>Tracheophyta</taxon>
        <taxon>Spermatophyta</taxon>
        <taxon>Magnoliopsida</taxon>
        <taxon>eudicotyledons</taxon>
        <taxon>Gunneridae</taxon>
        <taxon>Pentapetalae</taxon>
        <taxon>rosids</taxon>
        <taxon>fabids</taxon>
        <taxon>Fabales</taxon>
        <taxon>Fabaceae</taxon>
        <taxon>Papilionoideae</taxon>
        <taxon>50 kb inversion clade</taxon>
        <taxon>NPAAA clade</taxon>
        <taxon>Hologalegina</taxon>
        <taxon>IRL clade</taxon>
        <taxon>Trifolieae</taxon>
        <taxon>Trifolium</taxon>
    </lineage>
</organism>
<proteinExistence type="predicted"/>
<evidence type="ECO:0000313" key="1">
    <source>
        <dbReference type="EMBL" id="MCH92016.1"/>
    </source>
</evidence>
<protein>
    <submittedName>
        <fullName evidence="1">Uncharacterized protein</fullName>
    </submittedName>
</protein>
<reference evidence="1 2" key="1">
    <citation type="journal article" date="2018" name="Front. Plant Sci.">
        <title>Red Clover (Trifolium pratense) and Zigzag Clover (T. medium) - A Picture of Genomic Similarities and Differences.</title>
        <authorList>
            <person name="Dluhosova J."/>
            <person name="Istvanek J."/>
            <person name="Nedelnik J."/>
            <person name="Repkova J."/>
        </authorList>
    </citation>
    <scope>NUCLEOTIDE SEQUENCE [LARGE SCALE GENOMIC DNA]</scope>
    <source>
        <strain evidence="2">cv. 10/8</strain>
        <tissue evidence="1">Leaf</tissue>
    </source>
</reference>
<keyword evidence="2" id="KW-1185">Reference proteome</keyword>
<comment type="caution">
    <text evidence="1">The sequence shown here is derived from an EMBL/GenBank/DDBJ whole genome shotgun (WGS) entry which is preliminary data.</text>
</comment>
<dbReference type="AlphaFoldDB" id="A0A392MWU4"/>